<organism evidence="1 2">
    <name type="scientific">Candidatus Nitrospira neomarina</name>
    <dbReference type="NCBI Taxonomy" id="3020899"/>
    <lineage>
        <taxon>Bacteria</taxon>
        <taxon>Pseudomonadati</taxon>
        <taxon>Nitrospirota</taxon>
        <taxon>Nitrospiria</taxon>
        <taxon>Nitrospirales</taxon>
        <taxon>Nitrospiraceae</taxon>
        <taxon>Nitrospira</taxon>
    </lineage>
</organism>
<evidence type="ECO:0000313" key="2">
    <source>
        <dbReference type="Proteomes" id="UP001302494"/>
    </source>
</evidence>
<proteinExistence type="predicted"/>
<dbReference type="AlphaFoldDB" id="A0AA96GK66"/>
<dbReference type="InterPro" id="IPR016155">
    <property type="entry name" value="Mopterin_synth/thiamin_S_b"/>
</dbReference>
<dbReference type="CDD" id="cd00565">
    <property type="entry name" value="Ubl_ThiS"/>
    <property type="match status" value="1"/>
</dbReference>
<dbReference type="NCBIfam" id="TIGR01683">
    <property type="entry name" value="thiS"/>
    <property type="match status" value="1"/>
</dbReference>
<dbReference type="KEGG" id="nneo:PQG83_06725"/>
<dbReference type="PANTHER" id="PTHR34472:SF1">
    <property type="entry name" value="SULFUR CARRIER PROTEIN THIS"/>
    <property type="match status" value="1"/>
</dbReference>
<sequence>MQLTINGKPETLEVSTVLDVLKTKDIDPQLVAVELNTQMVDQEQLGTTSIKDGDKLEFLFFMGGGV</sequence>
<dbReference type="Pfam" id="PF02597">
    <property type="entry name" value="ThiS"/>
    <property type="match status" value="1"/>
</dbReference>
<dbReference type="InterPro" id="IPR010035">
    <property type="entry name" value="Thi_S"/>
</dbReference>
<evidence type="ECO:0000313" key="1">
    <source>
        <dbReference type="EMBL" id="WNM63441.1"/>
    </source>
</evidence>
<gene>
    <name evidence="1" type="primary">thiS</name>
    <name evidence="1" type="ORF">PQG83_06725</name>
</gene>
<keyword evidence="2" id="KW-1185">Reference proteome</keyword>
<name>A0AA96GK66_9BACT</name>
<dbReference type="Gene3D" id="3.10.20.30">
    <property type="match status" value="1"/>
</dbReference>
<dbReference type="Proteomes" id="UP001302494">
    <property type="component" value="Chromosome"/>
</dbReference>
<reference evidence="1 2" key="1">
    <citation type="submission" date="2023-01" db="EMBL/GenBank/DDBJ databases">
        <title>Cultivation and genomic characterization of new, ubiquitous marine nitrite-oxidizing bacteria from the Nitrospirales.</title>
        <authorList>
            <person name="Mueller A.J."/>
            <person name="Daebeler A."/>
            <person name="Herbold C.W."/>
            <person name="Kirkegaard R.H."/>
            <person name="Daims H."/>
        </authorList>
    </citation>
    <scope>NUCLEOTIDE SEQUENCE [LARGE SCALE GENOMIC DNA]</scope>
    <source>
        <strain evidence="1 2">DK</strain>
    </source>
</reference>
<dbReference type="PANTHER" id="PTHR34472">
    <property type="entry name" value="SULFUR CARRIER PROTEIN THIS"/>
    <property type="match status" value="1"/>
</dbReference>
<dbReference type="InterPro" id="IPR012675">
    <property type="entry name" value="Beta-grasp_dom_sf"/>
</dbReference>
<protein>
    <submittedName>
        <fullName evidence="1">Sulfur carrier protein ThiS</fullName>
    </submittedName>
</protein>
<dbReference type="RefSeq" id="WP_312748054.1">
    <property type="nucleotide sequence ID" value="NZ_CP116968.1"/>
</dbReference>
<accession>A0AA96GK66</accession>
<dbReference type="EMBL" id="CP116968">
    <property type="protein sequence ID" value="WNM63441.1"/>
    <property type="molecule type" value="Genomic_DNA"/>
</dbReference>
<dbReference type="InterPro" id="IPR003749">
    <property type="entry name" value="ThiS/MoaD-like"/>
</dbReference>
<dbReference type="SUPFAM" id="SSF54285">
    <property type="entry name" value="MoaD/ThiS"/>
    <property type="match status" value="1"/>
</dbReference>